<dbReference type="GO" id="GO:0000155">
    <property type="term" value="F:phosphorelay sensor kinase activity"/>
    <property type="evidence" value="ECO:0007669"/>
    <property type="project" value="InterPro"/>
</dbReference>
<evidence type="ECO:0000313" key="4">
    <source>
        <dbReference type="Proteomes" id="UP000198521"/>
    </source>
</evidence>
<accession>A0A1H7HNJ7</accession>
<feature type="transmembrane region" description="Helical" evidence="1">
    <location>
        <begin position="36"/>
        <end position="55"/>
    </location>
</feature>
<dbReference type="RefSeq" id="WP_091405521.1">
    <property type="nucleotide sequence ID" value="NZ_FOAB01000001.1"/>
</dbReference>
<dbReference type="AlphaFoldDB" id="A0A1H7HNJ7"/>
<keyword evidence="3" id="KW-0418">Kinase</keyword>
<reference evidence="3 4" key="1">
    <citation type="submission" date="2016-10" db="EMBL/GenBank/DDBJ databases">
        <authorList>
            <person name="de Groot N.N."/>
        </authorList>
    </citation>
    <scope>NUCLEOTIDE SEQUENCE [LARGE SCALE GENOMIC DNA]</scope>
    <source>
        <strain evidence="3 4">DSM 25232</strain>
    </source>
</reference>
<evidence type="ECO:0000313" key="3">
    <source>
        <dbReference type="EMBL" id="SEK49795.1"/>
    </source>
</evidence>
<evidence type="ECO:0000259" key="2">
    <source>
        <dbReference type="Pfam" id="PF06580"/>
    </source>
</evidence>
<keyword evidence="1" id="KW-0472">Membrane</keyword>
<evidence type="ECO:0000256" key="1">
    <source>
        <dbReference type="SAM" id="Phobius"/>
    </source>
</evidence>
<keyword evidence="3" id="KW-0808">Transferase</keyword>
<organism evidence="3 4">
    <name type="scientific">Aquimarina amphilecti</name>
    <dbReference type="NCBI Taxonomy" id="1038014"/>
    <lineage>
        <taxon>Bacteria</taxon>
        <taxon>Pseudomonadati</taxon>
        <taxon>Bacteroidota</taxon>
        <taxon>Flavobacteriia</taxon>
        <taxon>Flavobacteriales</taxon>
        <taxon>Flavobacteriaceae</taxon>
        <taxon>Aquimarina</taxon>
    </lineage>
</organism>
<protein>
    <submittedName>
        <fullName evidence="3">Histidine kinase</fullName>
    </submittedName>
</protein>
<dbReference type="Proteomes" id="UP000198521">
    <property type="component" value="Unassembled WGS sequence"/>
</dbReference>
<dbReference type="PANTHER" id="PTHR34220:SF7">
    <property type="entry name" value="SENSOR HISTIDINE KINASE YPDA"/>
    <property type="match status" value="1"/>
</dbReference>
<feature type="domain" description="Signal transduction histidine kinase internal region" evidence="2">
    <location>
        <begin position="133"/>
        <end position="211"/>
    </location>
</feature>
<dbReference type="SUPFAM" id="SSF103473">
    <property type="entry name" value="MFS general substrate transporter"/>
    <property type="match status" value="1"/>
</dbReference>
<keyword evidence="4" id="KW-1185">Reference proteome</keyword>
<dbReference type="InterPro" id="IPR036259">
    <property type="entry name" value="MFS_trans_sf"/>
</dbReference>
<dbReference type="GO" id="GO:0016020">
    <property type="term" value="C:membrane"/>
    <property type="evidence" value="ECO:0007669"/>
    <property type="project" value="InterPro"/>
</dbReference>
<gene>
    <name evidence="3" type="ORF">SAMN04487910_0662</name>
</gene>
<dbReference type="STRING" id="1038014.SAMN04487910_0662"/>
<dbReference type="InterPro" id="IPR050640">
    <property type="entry name" value="Bact_2-comp_sensor_kinase"/>
</dbReference>
<proteinExistence type="predicted"/>
<dbReference type="EMBL" id="FOAB01000001">
    <property type="protein sequence ID" value="SEK49795.1"/>
    <property type="molecule type" value="Genomic_DNA"/>
</dbReference>
<feature type="transmembrane region" description="Helical" evidence="1">
    <location>
        <begin position="67"/>
        <end position="88"/>
    </location>
</feature>
<feature type="transmembrane region" description="Helical" evidence="1">
    <location>
        <begin position="100"/>
        <end position="120"/>
    </location>
</feature>
<dbReference type="PANTHER" id="PTHR34220">
    <property type="entry name" value="SENSOR HISTIDINE KINASE YPDA"/>
    <property type="match status" value="1"/>
</dbReference>
<name>A0A1H7HNJ7_AQUAM</name>
<feature type="transmembrane region" description="Helical" evidence="1">
    <location>
        <begin position="12"/>
        <end position="30"/>
    </location>
</feature>
<keyword evidence="1" id="KW-0812">Transmembrane</keyword>
<dbReference type="InterPro" id="IPR010559">
    <property type="entry name" value="Sig_transdc_His_kin_internal"/>
</dbReference>
<keyword evidence="1" id="KW-1133">Transmembrane helix</keyword>
<dbReference type="Pfam" id="PF06580">
    <property type="entry name" value="His_kinase"/>
    <property type="match status" value="1"/>
</dbReference>
<sequence>MSKLDTWIDNKLLQNILVWLFLMIIFLMVIQAENRLLASAAIIAFIMPPIYINNLKILPFFFKNKRTLGIVLFILNIIIFTFLGVALLSRFFENFQWKMLLNVFGAVLLIILFGTALKLARDSFYRRQEEKEAELKLLKAQLNPHFLFNTLNNLYGLSVVKSDKLPSLMLKLSDLLRYSLYETKETFVSLDKEIKYLENYISLEKIRLEDKADIQLNITGHEESNKIIAPMLFIVFVENAFKHLGVLEGVKSKVSIDIDIKEDSLDFKCMNTIDSIHIMNNDLEKGKSGIGLQNAKKRLDLMYTDKYELDTTQEKDFYQVALTLKF</sequence>
<dbReference type="OrthoDB" id="9809908at2"/>